<dbReference type="EMBL" id="CP001719">
    <property type="protein sequence ID" value="ADC47415.1"/>
    <property type="molecule type" value="Genomic_DNA"/>
</dbReference>
<organism evidence="1 2">
    <name type="scientific">Methanobrevibacter ruminantium (strain ATCC 35063 / DSM 1093 / JCM 13430 / OCM 146 / M1)</name>
    <name type="common">Methanobacterium ruminantium</name>
    <dbReference type="NCBI Taxonomy" id="634498"/>
    <lineage>
        <taxon>Archaea</taxon>
        <taxon>Methanobacteriati</taxon>
        <taxon>Methanobacteriota</taxon>
        <taxon>Methanomada group</taxon>
        <taxon>Methanobacteria</taxon>
        <taxon>Methanobacteriales</taxon>
        <taxon>Methanobacteriaceae</taxon>
        <taxon>Methanobrevibacter</taxon>
    </lineage>
</organism>
<dbReference type="AlphaFoldDB" id="D3E4F4"/>
<dbReference type="RefSeq" id="WP_012956364.1">
    <property type="nucleotide sequence ID" value="NC_013790.1"/>
</dbReference>
<dbReference type="eggNOG" id="arCOG09716">
    <property type="taxonomic scope" value="Archaea"/>
</dbReference>
<dbReference type="PATRIC" id="fig|634498.28.peg.1567"/>
<dbReference type="STRING" id="634498.mru_1565"/>
<reference evidence="1 2" key="1">
    <citation type="journal article" date="2010" name="PLoS ONE">
        <title>The genome sequence of the rumen methanogen Methanobrevibacter ruminantium reveals new possibilities for controlling ruminant methane emissions.</title>
        <authorList>
            <person name="Leahy S.C."/>
            <person name="Kelly W.J."/>
            <person name="Altermann E."/>
            <person name="Ronimus R.S."/>
            <person name="Yeoman C.J."/>
            <person name="Pacheco D.M."/>
            <person name="Li D."/>
            <person name="Kong Z."/>
            <person name="McTavish S."/>
            <person name="Sang C."/>
            <person name="Lambie S.C."/>
            <person name="Janssen P.H."/>
            <person name="Dey D."/>
            <person name="Attwood G.T."/>
        </authorList>
    </citation>
    <scope>NUCLEOTIDE SEQUENCE [LARGE SCALE GENOMIC DNA]</scope>
    <source>
        <strain evidence="2">ATCC 35063 / DSM 1093 / JCM 13430 / OCM 146 / M1</strain>
    </source>
</reference>
<name>D3E4F4_METRM</name>
<accession>D3E4F4</accession>
<proteinExistence type="predicted"/>
<gene>
    <name evidence="1" type="ordered locus">mru_1565</name>
</gene>
<evidence type="ECO:0008006" key="3">
    <source>
        <dbReference type="Google" id="ProtNLM"/>
    </source>
</evidence>
<dbReference type="GeneID" id="8771218"/>
<dbReference type="KEGG" id="mru:mru_1565"/>
<dbReference type="OrthoDB" id="78153at2157"/>
<protein>
    <recommendedName>
        <fullName evidence="3">Adhesin-like protein</fullName>
    </recommendedName>
</protein>
<dbReference type="PROSITE" id="PS51257">
    <property type="entry name" value="PROKAR_LIPOPROTEIN"/>
    <property type="match status" value="1"/>
</dbReference>
<evidence type="ECO:0000313" key="1">
    <source>
        <dbReference type="EMBL" id="ADC47415.1"/>
    </source>
</evidence>
<sequence length="169" mass="19130">MKKNIFLIAIILIAVVAVSGCINSPMDNINNNMKELNTDITEGDTDYNSAINYINNKDFISGTDNIQIAKDKFNDADEKLSNIEQYKSSLNESIYLDYLYLIKEEVSIKRQASDELYLALQYYTNNDFSSGNSYAQSANSLMNQAKVLQDERNQIVENNPDLFKKAGII</sequence>
<keyword evidence="2" id="KW-1185">Reference proteome</keyword>
<evidence type="ECO:0000313" key="2">
    <source>
        <dbReference type="Proteomes" id="UP000008680"/>
    </source>
</evidence>
<dbReference type="HOGENOM" id="CLU_1574978_0_0_2"/>
<dbReference type="Proteomes" id="UP000008680">
    <property type="component" value="Chromosome"/>
</dbReference>